<dbReference type="PRINTS" id="PR01001">
    <property type="entry name" value="FADG3PDH"/>
</dbReference>
<proteinExistence type="inferred from homology"/>
<feature type="domain" description="Alpha-glycerophosphate oxidase C-terminal" evidence="7">
    <location>
        <begin position="400"/>
        <end position="524"/>
    </location>
</feature>
<comment type="cofactor">
    <cofactor evidence="1">
        <name>FAD</name>
        <dbReference type="ChEBI" id="CHEBI:57692"/>
    </cofactor>
</comment>
<keyword evidence="5 8" id="KW-0560">Oxidoreductase</keyword>
<dbReference type="InterPro" id="IPR038299">
    <property type="entry name" value="DAO_C_sf"/>
</dbReference>
<evidence type="ECO:0000313" key="9">
    <source>
        <dbReference type="Proteomes" id="UP000451860"/>
    </source>
</evidence>
<evidence type="ECO:0000256" key="2">
    <source>
        <dbReference type="ARBA" id="ARBA00007330"/>
    </source>
</evidence>
<dbReference type="NCBIfam" id="NF008899">
    <property type="entry name" value="PRK12266.1"/>
    <property type="match status" value="1"/>
</dbReference>
<evidence type="ECO:0000256" key="5">
    <source>
        <dbReference type="ARBA" id="ARBA00023002"/>
    </source>
</evidence>
<dbReference type="Gene3D" id="1.10.8.870">
    <property type="entry name" value="Alpha-glycerophosphate oxidase, cap domain"/>
    <property type="match status" value="1"/>
</dbReference>
<keyword evidence="9" id="KW-1185">Reference proteome</keyword>
<dbReference type="EMBL" id="WHJE01000002">
    <property type="protein sequence ID" value="KAE8766016.1"/>
    <property type="molecule type" value="Genomic_DNA"/>
</dbReference>
<evidence type="ECO:0000259" key="6">
    <source>
        <dbReference type="Pfam" id="PF01266"/>
    </source>
</evidence>
<reference evidence="8 9" key="1">
    <citation type="submission" date="2019-10" db="EMBL/GenBank/DDBJ databases">
        <title>Georgenia wutianyii sp. nov. and Georgenia yuyongxinii sp. nov. isolated from plateau pika (Ochotona curzoniae) in the Qinghai-Tibet plateau of China.</title>
        <authorList>
            <person name="Tian Z."/>
        </authorList>
    </citation>
    <scope>NUCLEOTIDE SEQUENCE [LARGE SCALE GENOMIC DNA]</scope>
    <source>
        <strain evidence="8 9">DSM 21501</strain>
    </source>
</reference>
<comment type="similarity">
    <text evidence="2">Belongs to the FAD-dependent glycerol-3-phosphate dehydrogenase family.</text>
</comment>
<dbReference type="Gene3D" id="3.30.9.10">
    <property type="entry name" value="D-Amino Acid Oxidase, subunit A, domain 2"/>
    <property type="match status" value="1"/>
</dbReference>
<organism evidence="8 9">
    <name type="scientific">Georgenia thermotolerans</name>
    <dbReference type="NCBI Taxonomy" id="527326"/>
    <lineage>
        <taxon>Bacteria</taxon>
        <taxon>Bacillati</taxon>
        <taxon>Actinomycetota</taxon>
        <taxon>Actinomycetes</taxon>
        <taxon>Micrococcales</taxon>
        <taxon>Bogoriellaceae</taxon>
        <taxon>Georgenia</taxon>
    </lineage>
</organism>
<gene>
    <name evidence="8" type="ORF">GB883_00995</name>
</gene>
<dbReference type="OrthoDB" id="9766796at2"/>
<protein>
    <submittedName>
        <fullName evidence="8">Glycerol-3-phosphate dehydrogenase</fullName>
        <ecNumber evidence="8">1.1.5.3</ecNumber>
    </submittedName>
</protein>
<evidence type="ECO:0000256" key="3">
    <source>
        <dbReference type="ARBA" id="ARBA00022630"/>
    </source>
</evidence>
<dbReference type="AlphaFoldDB" id="A0A7J5UUR3"/>
<comment type="caution">
    <text evidence="8">The sequence shown here is derived from an EMBL/GenBank/DDBJ whole genome shotgun (WGS) entry which is preliminary data.</text>
</comment>
<name>A0A7J5UUR3_9MICO</name>
<dbReference type="InterPro" id="IPR036188">
    <property type="entry name" value="FAD/NAD-bd_sf"/>
</dbReference>
<evidence type="ECO:0000256" key="4">
    <source>
        <dbReference type="ARBA" id="ARBA00022827"/>
    </source>
</evidence>
<sequence length="560" mass="60308">MARLDTQREQLSDHYDLAVVGAGINGLAIAREAAMRGLSVLLVERDDLGARTSSISTRLIHGGLKYLERLDVRLVMESIRERKVLLRQAPHLVHEYPMLIPFYRGNSRPGWLIACGVLLHDLLAVGKPLALNRPVGRRAIARRWPGLNRRGIAWGVVFADANVPWTERLCVELAVSASDHGAHVLTHSEVVDVTVGRAGVSGVTIRNTETGAVRTARADVVVNAAGPWVDAVLRGTDVGKRFVGPTKGSHVVVDPFPGAPATCVFFEARADKRPMFVLPWQGRYMIGTTDLPYDGSIEEIVASDEEVEYLIDEANALIPGAGLTADDVLWSYSGVRPLPYVADLEDPSKVTRDHQIVGHDGAYRGLFSVIGGKLTTHRALGEQAVDKVVTFLGRGAATSPTASAPLPGAVRAGRSAGEEFARVFLARSPLDSATARRLVSVYGTRAALVERLILATPELGAVIDPESGAVAAEVVFAVEQEGARTLEDVLLRRILVGLNADVGLAAAPAAAEVARVHLGWTEARVAEELRDYVRATRRFRPRAAAPEHYEDLTTDAGVAR</sequence>
<dbReference type="GO" id="GO:0004368">
    <property type="term" value="F:glycerol-3-phosphate dehydrogenase (quinone) activity"/>
    <property type="evidence" value="ECO:0007669"/>
    <property type="project" value="UniProtKB-EC"/>
</dbReference>
<evidence type="ECO:0000313" key="8">
    <source>
        <dbReference type="EMBL" id="KAE8766016.1"/>
    </source>
</evidence>
<dbReference type="EC" id="1.1.5.3" evidence="8"/>
<dbReference type="PANTHER" id="PTHR11985">
    <property type="entry name" value="GLYCEROL-3-PHOSPHATE DEHYDROGENASE"/>
    <property type="match status" value="1"/>
</dbReference>
<keyword evidence="3" id="KW-0285">Flavoprotein</keyword>
<feature type="domain" description="FAD dependent oxidoreductase" evidence="6">
    <location>
        <begin position="16"/>
        <end position="378"/>
    </location>
</feature>
<dbReference type="Proteomes" id="UP000451860">
    <property type="component" value="Unassembled WGS sequence"/>
</dbReference>
<keyword evidence="4" id="KW-0274">FAD</keyword>
<dbReference type="InterPro" id="IPR006076">
    <property type="entry name" value="FAD-dep_OxRdtase"/>
</dbReference>
<dbReference type="Pfam" id="PF16901">
    <property type="entry name" value="DAO_C"/>
    <property type="match status" value="1"/>
</dbReference>
<dbReference type="GO" id="GO:0046168">
    <property type="term" value="P:glycerol-3-phosphate catabolic process"/>
    <property type="evidence" value="ECO:0007669"/>
    <property type="project" value="TreeGrafter"/>
</dbReference>
<accession>A0A7J5UUR3</accession>
<dbReference type="RefSeq" id="WP_152201978.1">
    <property type="nucleotide sequence ID" value="NZ_VUKF01000009.1"/>
</dbReference>
<dbReference type="Pfam" id="PF01266">
    <property type="entry name" value="DAO"/>
    <property type="match status" value="1"/>
</dbReference>
<dbReference type="Gene3D" id="3.50.50.60">
    <property type="entry name" value="FAD/NAD(P)-binding domain"/>
    <property type="match status" value="1"/>
</dbReference>
<evidence type="ECO:0000256" key="1">
    <source>
        <dbReference type="ARBA" id="ARBA00001974"/>
    </source>
</evidence>
<evidence type="ECO:0000259" key="7">
    <source>
        <dbReference type="Pfam" id="PF16901"/>
    </source>
</evidence>
<dbReference type="InterPro" id="IPR031656">
    <property type="entry name" value="DAO_C"/>
</dbReference>
<dbReference type="PANTHER" id="PTHR11985:SF15">
    <property type="entry name" value="GLYCEROL-3-PHOSPHATE DEHYDROGENASE, MITOCHONDRIAL"/>
    <property type="match status" value="1"/>
</dbReference>
<dbReference type="SUPFAM" id="SSF51905">
    <property type="entry name" value="FAD/NAD(P)-binding domain"/>
    <property type="match status" value="1"/>
</dbReference>
<dbReference type="InterPro" id="IPR000447">
    <property type="entry name" value="G3P_DH_FAD-dep"/>
</dbReference>